<feature type="compositionally biased region" description="Pro residues" evidence="1">
    <location>
        <begin position="748"/>
        <end position="763"/>
    </location>
</feature>
<feature type="compositionally biased region" description="Low complexity" evidence="1">
    <location>
        <begin position="1042"/>
        <end position="1054"/>
    </location>
</feature>
<feature type="compositionally biased region" description="Polar residues" evidence="1">
    <location>
        <begin position="465"/>
        <end position="477"/>
    </location>
</feature>
<organism evidence="2">
    <name type="scientific">Cryptococcus bacillisporus CA1280</name>
    <dbReference type="NCBI Taxonomy" id="1296109"/>
    <lineage>
        <taxon>Eukaryota</taxon>
        <taxon>Fungi</taxon>
        <taxon>Dikarya</taxon>
        <taxon>Basidiomycota</taxon>
        <taxon>Agaricomycotina</taxon>
        <taxon>Tremellomycetes</taxon>
        <taxon>Tremellales</taxon>
        <taxon>Cryptococcaceae</taxon>
        <taxon>Cryptococcus</taxon>
        <taxon>Cryptococcus gattii species complex</taxon>
    </lineage>
</organism>
<dbReference type="OrthoDB" id="2575189at2759"/>
<accession>A0A0D0TID5</accession>
<proteinExistence type="predicted"/>
<feature type="region of interest" description="Disordered" evidence="1">
    <location>
        <begin position="961"/>
        <end position="1069"/>
    </location>
</feature>
<feature type="compositionally biased region" description="Polar residues" evidence="1">
    <location>
        <begin position="835"/>
        <end position="846"/>
    </location>
</feature>
<feature type="compositionally biased region" description="Polar residues" evidence="1">
    <location>
        <begin position="1106"/>
        <end position="1121"/>
    </location>
</feature>
<feature type="region of interest" description="Disordered" evidence="1">
    <location>
        <begin position="745"/>
        <end position="939"/>
    </location>
</feature>
<dbReference type="AlphaFoldDB" id="A0A0D0TID5"/>
<protein>
    <submittedName>
        <fullName evidence="2">Uncharacterized protein</fullName>
    </submittedName>
</protein>
<feature type="compositionally biased region" description="Polar residues" evidence="1">
    <location>
        <begin position="127"/>
        <end position="138"/>
    </location>
</feature>
<feature type="compositionally biased region" description="Basic and acidic residues" evidence="1">
    <location>
        <begin position="1016"/>
        <end position="1027"/>
    </location>
</feature>
<feature type="compositionally biased region" description="Basic and acidic residues" evidence="1">
    <location>
        <begin position="86"/>
        <end position="95"/>
    </location>
</feature>
<feature type="compositionally biased region" description="Acidic residues" evidence="1">
    <location>
        <begin position="875"/>
        <end position="889"/>
    </location>
</feature>
<feature type="compositionally biased region" description="Basic residues" evidence="1">
    <location>
        <begin position="915"/>
        <end position="930"/>
    </location>
</feature>
<feature type="compositionally biased region" description="Polar residues" evidence="1">
    <location>
        <begin position="776"/>
        <end position="791"/>
    </location>
</feature>
<reference evidence="2" key="1">
    <citation type="submission" date="2015-01" db="EMBL/GenBank/DDBJ databases">
        <title>The Genome Sequence of Cryptococcus gattii CA1280.</title>
        <authorList>
            <consortium name="The Broad Institute Genomics Platform"/>
            <person name="Cuomo C."/>
            <person name="Litvintseva A."/>
            <person name="Chen Y."/>
            <person name="Heitman J."/>
            <person name="Sun S."/>
            <person name="Springer D."/>
            <person name="Dromer F."/>
            <person name="Young S."/>
            <person name="Zeng Q."/>
            <person name="Gargeya S."/>
            <person name="Abouelleil A."/>
            <person name="Alvarado L."/>
            <person name="Chapman S.B."/>
            <person name="Gainer-Dewar J."/>
            <person name="Goldberg J."/>
            <person name="Griggs A."/>
            <person name="Gujja S."/>
            <person name="Hansen M."/>
            <person name="Howarth C."/>
            <person name="Imamovic A."/>
            <person name="Larimer J."/>
            <person name="Murphy C."/>
            <person name="Naylor J."/>
            <person name="Pearson M."/>
            <person name="Priest M."/>
            <person name="Roberts A."/>
            <person name="Saif S."/>
            <person name="Shea T."/>
            <person name="Sykes S."/>
            <person name="Wortman J."/>
            <person name="Nusbaum C."/>
            <person name="Birren B."/>
        </authorList>
    </citation>
    <scope>NUCLEOTIDE SEQUENCE [LARGE SCALE GENOMIC DNA]</scope>
    <source>
        <strain evidence="2">CA1280</strain>
    </source>
</reference>
<feature type="region of interest" description="Disordered" evidence="1">
    <location>
        <begin position="1091"/>
        <end position="1121"/>
    </location>
</feature>
<feature type="compositionally biased region" description="Basic and acidic residues" evidence="1">
    <location>
        <begin position="847"/>
        <end position="873"/>
    </location>
</feature>
<feature type="compositionally biased region" description="Low complexity" evidence="1">
    <location>
        <begin position="412"/>
        <end position="424"/>
    </location>
</feature>
<feature type="compositionally biased region" description="Basic and acidic residues" evidence="1">
    <location>
        <begin position="113"/>
        <end position="126"/>
    </location>
</feature>
<sequence length="1142" mass="126273">MPRPKPQIGPGKWIDTRRPDQNSATKPPSQRPLIPLSSHGLPTPPTTALRKRGEPSTPRLGGVGKEKRTPMSHKQSSLNRFVKGKNRAEELRTNEDQSPLSLGGNRTVLGRKSKLEIFDDNYRVDDTWSNDTPQSREPPSTRRTVEERDENLLTSRIGRFSSKVIAQSRSNGRTRSRSRSPMKLPRQALCSPSRKRTQSPSNSPSLFPPHTPVALVSQGGIRQSESMYPPTPVPEIDMERHRRLAGQDESSKRKVESPWKYDFPDQYSDDNKRKRDDSPSESEKIRRSAQEVFKEYKRDKDRPRGTSSDENALPKPPPKRQKIHSTPSVQAKVFRRDPVGKAGPPIPTARPHNVLHSYSPLPRTSVLKSSSPGMTPETVSRRISPGSSPNQRPKNNSSQLIPPSSPAIAMVPSSPSQQGMGQPQVTMTVNNQSSSHSPMSRHSDPWTSHEETLLIVPTKAKVPDQSISSPLNESQGWFNPVVDEPRPMSNANEVERGEVMHNGENARYVGHAGAENEVDPEASVTFLVCKKFLIKHLQLENTQGFTFRIASPPKTATMSLGSTPVRRSQRIANQCTASPSPRIACRASATPIKSPKQSPWMKTPSNRGLSPKTIGRSGKRSPGLSFRSQYEAGDDVSSSHPELADTLLPGMFSAGPDQTIPVSQSSKANSPSQPLRLSQTSAKNMSQLCSQKPFTSPQISSSRSQKHFSSTQISPPRSRNHPTSSPIFDETGCSGLEETVYFRAFNIPSPPPHRLTDKPPPSPSFHRRPSRHHGTQRTSSQASAVAPNQPSVEEVTRPGPSPIQRLSSTVPKGQGKRKLRGDIPSNKSGEVLISGSDSFKASQLKFSRSEEEKDVKEVMGDEEGDKKRMRVQDSEGWDETDKEEEENEDEPVKATPWTRSAATSSTPNNSISTARKGKGKTTAKKTKTSGKKTPIQAQEKAASLEAFGFFRKRKQKEKRFEFGTSFDEELDVESDQSDEEVREGQATTAAKSVTSPHKTLAKVASPPPHPSLRPAGLRELRRRKAEEASQAVERTQWPQVDTQSSSQTTATLPLSLPPSSFPDTQDRAAADEEIEGEERLLFEEYIRLQERPSSSQILASERTGEGYSSQSTSTSLRTPASTWAYMRELREDRAGLPMSDKE</sequence>
<feature type="region of interest" description="Disordered" evidence="1">
    <location>
        <begin position="464"/>
        <end position="486"/>
    </location>
</feature>
<feature type="compositionally biased region" description="Polar residues" evidence="1">
    <location>
        <begin position="897"/>
        <end position="911"/>
    </location>
</feature>
<feature type="compositionally biased region" description="Basic and acidic residues" evidence="1">
    <location>
        <begin position="237"/>
        <end position="304"/>
    </location>
</feature>
<feature type="compositionally biased region" description="Polar residues" evidence="1">
    <location>
        <begin position="385"/>
        <end position="402"/>
    </location>
</feature>
<feature type="compositionally biased region" description="Polar residues" evidence="1">
    <location>
        <begin position="660"/>
        <end position="726"/>
    </location>
</feature>
<gene>
    <name evidence="2" type="ORF">I312_04324</name>
</gene>
<name>A0A0D0TID5_CRYGA</name>
<feature type="region of interest" description="Disordered" evidence="1">
    <location>
        <begin position="1"/>
        <end position="445"/>
    </location>
</feature>
<evidence type="ECO:0000256" key="1">
    <source>
        <dbReference type="SAM" id="MobiDB-lite"/>
    </source>
</evidence>
<feature type="compositionally biased region" description="Polar residues" evidence="1">
    <location>
        <begin position="1032"/>
        <end position="1041"/>
    </location>
</feature>
<feature type="compositionally biased region" description="Basic residues" evidence="1">
    <location>
        <begin position="765"/>
        <end position="775"/>
    </location>
</feature>
<feature type="compositionally biased region" description="Polar residues" evidence="1">
    <location>
        <begin position="985"/>
        <end position="997"/>
    </location>
</feature>
<evidence type="ECO:0000313" key="2">
    <source>
        <dbReference type="EMBL" id="KIR46277.1"/>
    </source>
</evidence>
<feature type="compositionally biased region" description="Acidic residues" evidence="1">
    <location>
        <begin position="966"/>
        <end position="981"/>
    </location>
</feature>
<feature type="region of interest" description="Disordered" evidence="1">
    <location>
        <begin position="575"/>
        <end position="732"/>
    </location>
</feature>
<dbReference type="EMBL" id="KN847984">
    <property type="protein sequence ID" value="KIR46277.1"/>
    <property type="molecule type" value="Genomic_DNA"/>
</dbReference>
<dbReference type="HOGENOM" id="CLU_280890_0_0_1"/>